<dbReference type="Gene3D" id="3.30.460.90">
    <property type="match status" value="1"/>
</dbReference>
<dbReference type="Gene3D" id="1.10.1410.40">
    <property type="match status" value="1"/>
</dbReference>
<dbReference type="PANTHER" id="PTHR10656">
    <property type="entry name" value="CELL FATE DETERMINING PROTEIN MAB21-RELATED"/>
    <property type="match status" value="1"/>
</dbReference>
<keyword evidence="2" id="KW-1185">Reference proteome</keyword>
<proteinExistence type="predicted"/>
<dbReference type="InterPro" id="IPR026250">
    <property type="entry name" value="ITPRIP-like"/>
</dbReference>
<dbReference type="EMBL" id="VXBP01000973">
    <property type="protein sequence ID" value="NXN92299.1"/>
    <property type="molecule type" value="Genomic_DNA"/>
</dbReference>
<dbReference type="SMART" id="SM01265">
    <property type="entry name" value="Mab-21"/>
    <property type="match status" value="1"/>
</dbReference>
<reference evidence="1 2" key="1">
    <citation type="submission" date="2019-09" db="EMBL/GenBank/DDBJ databases">
        <title>Bird 10,000 Genomes (B10K) Project - Family phase.</title>
        <authorList>
            <person name="Zhang G."/>
        </authorList>
    </citation>
    <scope>NUCLEOTIDE SEQUENCE [LARGE SCALE GENOMIC DNA]</scope>
    <source>
        <strain evidence="1">B10K-DU-002-35</strain>
        <tissue evidence="1">Muscle</tissue>
    </source>
</reference>
<dbReference type="GO" id="GO:0016020">
    <property type="term" value="C:membrane"/>
    <property type="evidence" value="ECO:0007669"/>
    <property type="project" value="TreeGrafter"/>
</dbReference>
<name>A0A7L1MYS5_RHICY</name>
<dbReference type="AlphaFoldDB" id="A0A7L1MYS5"/>
<organism evidence="1 2">
    <name type="scientific">Rhinopomastus cyanomelas</name>
    <name type="common">Common scimitarbill</name>
    <dbReference type="NCBI Taxonomy" id="113115"/>
    <lineage>
        <taxon>Eukaryota</taxon>
        <taxon>Metazoa</taxon>
        <taxon>Chordata</taxon>
        <taxon>Craniata</taxon>
        <taxon>Vertebrata</taxon>
        <taxon>Euteleostomi</taxon>
        <taxon>Archelosauria</taxon>
        <taxon>Archosauria</taxon>
        <taxon>Dinosauria</taxon>
        <taxon>Saurischia</taxon>
        <taxon>Theropoda</taxon>
        <taxon>Coelurosauria</taxon>
        <taxon>Aves</taxon>
        <taxon>Neognathae</taxon>
        <taxon>Neoaves</taxon>
        <taxon>Telluraves</taxon>
        <taxon>Coraciimorphae</taxon>
        <taxon>Bucerotiformes</taxon>
        <taxon>Rhinopomastidae</taxon>
        <taxon>Rhinopomastus</taxon>
    </lineage>
</organism>
<dbReference type="Proteomes" id="UP000565785">
    <property type="component" value="Unassembled WGS sequence"/>
</dbReference>
<evidence type="ECO:0000313" key="1">
    <source>
        <dbReference type="EMBL" id="NXN92299.1"/>
    </source>
</evidence>
<feature type="non-terminal residue" evidence="1">
    <location>
        <position position="1"/>
    </location>
</feature>
<dbReference type="PANTHER" id="PTHR10656:SF40">
    <property type="entry name" value="INOSITOL 1,4,5-TRISPHOSPHATE RECEPTOR-INTERACTING PROTEIN-LIKE 1"/>
    <property type="match status" value="1"/>
</dbReference>
<dbReference type="OrthoDB" id="9034619at2759"/>
<sequence length="339" mass="38258">EQLVADLLQVCQQRLSNTFLPVLQPAIGVGSAFEGWSTDDEEEADYYMLVPLKPPRGHSFCLELGEVGPMLAKDSHIRVEPQCTCSEKDMLCFLHSSEDELHRSQAPSLLNTLCTHSYLDAQRTASWFQNIVKSAWTQMPQSNHYDLRVLPSRRLCRMLLTSAFGRILSVVIFFGVQQDNSDIYLSSLPVEAYASSTMWPQTSAVAEAKFLRFMAQNIQPGSAHLRCLHLCTGILEGVGISAPATKTVIMQLLHQSWLLQDLSIWCRRNFVELLDNIMLALQCCLEDNRLDHFFLGNDNLPEVIILPPAFRTSKTVNLFQHLQEHPSIQAAVLKKCQEV</sequence>
<accession>A0A7L1MYS5</accession>
<comment type="caution">
    <text evidence="1">The sequence shown here is derived from an EMBL/GenBank/DDBJ whole genome shotgun (WGS) entry which is preliminary data.</text>
</comment>
<dbReference type="PRINTS" id="PR02107">
    <property type="entry name" value="INOS145TPRIP"/>
</dbReference>
<feature type="non-terminal residue" evidence="1">
    <location>
        <position position="339"/>
    </location>
</feature>
<protein>
    <submittedName>
        <fullName evidence="1">IPIL1 protein</fullName>
    </submittedName>
</protein>
<dbReference type="InterPro" id="IPR024810">
    <property type="entry name" value="MAB21L/cGLR"/>
</dbReference>
<gene>
    <name evidence="1" type="primary">Itpripl1_2</name>
    <name evidence="1" type="ORF">RHICYA_R01129</name>
</gene>
<evidence type="ECO:0000313" key="2">
    <source>
        <dbReference type="Proteomes" id="UP000565785"/>
    </source>
</evidence>